<dbReference type="NCBIfam" id="TIGR01826">
    <property type="entry name" value="CofD_related"/>
    <property type="match status" value="1"/>
</dbReference>
<evidence type="ECO:0000256" key="1">
    <source>
        <dbReference type="HAMAP-Rule" id="MF_00973"/>
    </source>
</evidence>
<reference evidence="2 3" key="1">
    <citation type="submission" date="2021-06" db="EMBL/GenBank/DDBJ databases">
        <authorList>
            <person name="Sun Q."/>
            <person name="Li D."/>
        </authorList>
    </citation>
    <scope>NUCLEOTIDE SEQUENCE [LARGE SCALE GENOMIC DNA]</scope>
    <source>
        <strain evidence="2 3">MSJd-7</strain>
    </source>
</reference>
<accession>A0ABS6EV44</accession>
<comment type="similarity">
    <text evidence="1">Belongs to the gluconeogenesis factor family.</text>
</comment>
<comment type="subcellular location">
    <subcellularLocation>
        <location evidence="1">Cytoplasm</location>
    </subcellularLocation>
</comment>
<dbReference type="InterPro" id="IPR002882">
    <property type="entry name" value="CofD"/>
</dbReference>
<dbReference type="RefSeq" id="WP_216471306.1">
    <property type="nucleotide sequence ID" value="NZ_JAHLQI010000011.1"/>
</dbReference>
<dbReference type="Proteomes" id="UP000783588">
    <property type="component" value="Unassembled WGS sequence"/>
</dbReference>
<dbReference type="InterPro" id="IPR010119">
    <property type="entry name" value="Gluconeogen_factor"/>
</dbReference>
<dbReference type="Pfam" id="PF01933">
    <property type="entry name" value="CofD"/>
    <property type="match status" value="1"/>
</dbReference>
<gene>
    <name evidence="2" type="ORF">KQI75_13215</name>
</gene>
<sequence>MARPFYQKLYLRALRTARKCGLRKRQNQQSVRSARSLGPRIVVIGGGTGLSTMLRGLKTYTENITAIVSVSDDGGGSGVLREDLGMLPPGDIRNCITALANTEPTMMELMNYRFPEGINKGQSFGNLFLAALNGITGSFEEAVTRMNEVLAVTGKVLPVTNANVDLVADFENGASVVGESKIAAKKKQQNCRIHQVRLEPQKPKALPHAIDAILSADMIILGPGSLYTSIIPNLLVDGIVQALEKSKAPKIYVLNIMTQDGETEGYTAFDHLHALLQHSAPHLVDACIYNTAPVPDPIQARYKTEDAEPVEMDMQRFREAGVEMYGFPLIAGGSQLARHDPALLAQAVVNVFGRCCVREGIYGAYDVLARETEPGKI</sequence>
<evidence type="ECO:0000313" key="3">
    <source>
        <dbReference type="Proteomes" id="UP000783588"/>
    </source>
</evidence>
<comment type="caution">
    <text evidence="2">The sequence shown here is derived from an EMBL/GenBank/DDBJ whole genome shotgun (WGS) entry which is preliminary data.</text>
</comment>
<dbReference type="PANTHER" id="PTHR30135:SF3">
    <property type="entry name" value="GLUCONEOGENESIS FACTOR-RELATED"/>
    <property type="match status" value="1"/>
</dbReference>
<protein>
    <recommendedName>
        <fullName evidence="1">Putative gluconeogenesis factor</fullName>
    </recommendedName>
</protein>
<dbReference type="HAMAP" id="MF_00973">
    <property type="entry name" value="Gluconeogen_factor"/>
    <property type="match status" value="1"/>
</dbReference>
<comment type="function">
    <text evidence="1">Required for morphogenesis under gluconeogenic growth conditions.</text>
</comment>
<name>A0ABS6EV44_9FIRM</name>
<dbReference type="CDD" id="cd07187">
    <property type="entry name" value="YvcK_like"/>
    <property type="match status" value="1"/>
</dbReference>
<keyword evidence="1" id="KW-0963">Cytoplasm</keyword>
<organism evidence="2 3">
    <name type="scientific">Butyricicoccus intestinisimiae</name>
    <dbReference type="NCBI Taxonomy" id="2841509"/>
    <lineage>
        <taxon>Bacteria</taxon>
        <taxon>Bacillati</taxon>
        <taxon>Bacillota</taxon>
        <taxon>Clostridia</taxon>
        <taxon>Eubacteriales</taxon>
        <taxon>Butyricicoccaceae</taxon>
        <taxon>Butyricicoccus</taxon>
    </lineage>
</organism>
<dbReference type="PANTHER" id="PTHR30135">
    <property type="entry name" value="UNCHARACTERIZED PROTEIN YVCK-RELATED"/>
    <property type="match status" value="1"/>
</dbReference>
<keyword evidence="3" id="KW-1185">Reference proteome</keyword>
<proteinExistence type="inferred from homology"/>
<evidence type="ECO:0000313" key="2">
    <source>
        <dbReference type="EMBL" id="MBU5491564.1"/>
    </source>
</evidence>
<dbReference type="EMBL" id="JAHLQI010000011">
    <property type="protein sequence ID" value="MBU5491564.1"/>
    <property type="molecule type" value="Genomic_DNA"/>
</dbReference>